<keyword evidence="3" id="KW-1003">Cell membrane</keyword>
<dbReference type="Proteomes" id="UP001249851">
    <property type="component" value="Unassembled WGS sequence"/>
</dbReference>
<feature type="transmembrane region" description="Helical" evidence="16">
    <location>
        <begin position="384"/>
        <end position="409"/>
    </location>
</feature>
<feature type="binding site" evidence="13">
    <location>
        <position position="427"/>
    </location>
    <ligand>
        <name>Na(+)</name>
        <dbReference type="ChEBI" id="CHEBI:29101"/>
        <label>1</label>
    </ligand>
</feature>
<feature type="transmembrane region" description="Helical" evidence="16">
    <location>
        <begin position="421"/>
        <end position="446"/>
    </location>
</feature>
<evidence type="ECO:0000256" key="8">
    <source>
        <dbReference type="ARBA" id="ARBA00022989"/>
    </source>
</evidence>
<feature type="transmembrane region" description="Helical" evidence="16">
    <location>
        <begin position="597"/>
        <end position="616"/>
    </location>
</feature>
<dbReference type="GO" id="GO:0006865">
    <property type="term" value="P:amino acid transport"/>
    <property type="evidence" value="ECO:0007669"/>
    <property type="project" value="TreeGrafter"/>
</dbReference>
<evidence type="ECO:0000256" key="4">
    <source>
        <dbReference type="ARBA" id="ARBA00022692"/>
    </source>
</evidence>
<dbReference type="PANTHER" id="PTHR11616:SF320">
    <property type="entry name" value="SODIUM-DEPENDENT NORADRENALINE TRANSPORTER"/>
    <property type="match status" value="1"/>
</dbReference>
<dbReference type="GO" id="GO:0006836">
    <property type="term" value="P:neurotransmitter transport"/>
    <property type="evidence" value="ECO:0007669"/>
    <property type="project" value="UniProtKB-KW"/>
</dbReference>
<evidence type="ECO:0000256" key="1">
    <source>
        <dbReference type="ARBA" id="ARBA00004651"/>
    </source>
</evidence>
<keyword evidence="4 15" id="KW-0812">Transmembrane</keyword>
<dbReference type="InterPro" id="IPR037272">
    <property type="entry name" value="SNS_sf"/>
</dbReference>
<dbReference type="PANTHER" id="PTHR11616">
    <property type="entry name" value="SODIUM/CHLORIDE DEPENDENT TRANSPORTER"/>
    <property type="match status" value="1"/>
</dbReference>
<keyword evidence="12" id="KW-0325">Glycoprotein</keyword>
<feature type="transmembrane region" description="Helical" evidence="16">
    <location>
        <begin position="636"/>
        <end position="656"/>
    </location>
</feature>
<evidence type="ECO:0000313" key="17">
    <source>
        <dbReference type="EMBL" id="KAK2556788.1"/>
    </source>
</evidence>
<feature type="transmembrane region" description="Helical" evidence="16">
    <location>
        <begin position="522"/>
        <end position="547"/>
    </location>
</feature>
<dbReference type="PRINTS" id="PR00176">
    <property type="entry name" value="NANEUSMPORT"/>
</dbReference>
<feature type="transmembrane region" description="Helical" evidence="16">
    <location>
        <begin position="82"/>
        <end position="100"/>
    </location>
</feature>
<dbReference type="GO" id="GO:0005886">
    <property type="term" value="C:plasma membrane"/>
    <property type="evidence" value="ECO:0007669"/>
    <property type="project" value="UniProtKB-SubCell"/>
</dbReference>
<keyword evidence="8 16" id="KW-1133">Transmembrane helix</keyword>
<gene>
    <name evidence="17" type="ORF">P5673_020993</name>
</gene>
<sequence>MAWSRTNHSQSLNDFFMTKFLDGGDKCSTLTNKKGDMELEEKKLTLNGAVDEGESPTEDKSYKVEVEVNTEEREKWGKKVEFFLACIGYAVGLGNVWRFPYLCFENGGGAFLIPYVCMLFLCGMPLFFMELALGQFVSLGPVTSWAAICPLAKGVGFSMLVVSFLCCVYYNVIIAWCLYYMFKSFASVVPWASCGNPWNTPNCSLSSKSNGAKTNNVTTSANRTALMNSTSCLNQTLSDFTIGDTTFRNSSSLTPGTLVSCVNITVNNTVNSTTAPMTHVAAVGGDSPSKEFWERYVLEITSNMDELGSFKVELLVALIVAWILVYFCLWKGIKSSGKVVYFTATFPYVVLVILLIRGVTLPGASKGIKFYLEPDWKKLADAKVWAAAATQIFYSLGIGFGSLITMGSFNQFHNNCFRDAMIVSIINCSTSVFAGFVIFSVLGFMAHVSGKEVSQVATSGPGLAFVVYPEGIAQMPISPFWAVLFFFMLLTLGLDTQFAMFEAVVTGLVDEYPKVLKRRKELFIALLCILCFILGIPMVTQGGMYILNLYNTQAGGVSLLFLAFFEVVTVAWGYGANRFAKDVETMIGYKIWRWWPIAWKFCSPLVILGVFLFSVIQWKGVVYGDYKYPVWAEFCGWVLALASMLWIPGVALFKIFKTPGDSLYQRVCFLLRPNEEEMKAIEQREGLISASETQNL</sequence>
<dbReference type="GO" id="GO:0090493">
    <property type="term" value="P:catecholamine uptake"/>
    <property type="evidence" value="ECO:0007669"/>
    <property type="project" value="UniProtKB-ARBA"/>
</dbReference>
<keyword evidence="2 15" id="KW-0813">Transport</keyword>
<dbReference type="SUPFAM" id="SSF161070">
    <property type="entry name" value="SNF-like"/>
    <property type="match status" value="1"/>
</dbReference>
<evidence type="ECO:0000256" key="3">
    <source>
        <dbReference type="ARBA" id="ARBA00022475"/>
    </source>
</evidence>
<evidence type="ECO:0000256" key="6">
    <source>
        <dbReference type="ARBA" id="ARBA00022775"/>
    </source>
</evidence>
<feature type="binding site" evidence="13">
    <location>
        <position position="95"/>
    </location>
    <ligand>
        <name>Na(+)</name>
        <dbReference type="ChEBI" id="CHEBI:29101"/>
        <label>1</label>
    </ligand>
</feature>
<dbReference type="PROSITE" id="PS50267">
    <property type="entry name" value="NA_NEUROTRAN_SYMP_3"/>
    <property type="match status" value="1"/>
</dbReference>
<comment type="caution">
    <text evidence="17">The sequence shown here is derived from an EMBL/GenBank/DDBJ whole genome shotgun (WGS) entry which is preliminary data.</text>
</comment>
<accession>A0AAD9V0L6</accession>
<evidence type="ECO:0000256" key="9">
    <source>
        <dbReference type="ARBA" id="ARBA00023053"/>
    </source>
</evidence>
<feature type="binding site" evidence="13">
    <location>
        <position position="492"/>
    </location>
    <ligand>
        <name>Na(+)</name>
        <dbReference type="ChEBI" id="CHEBI:29101"/>
        <label>1</label>
    </ligand>
</feature>
<dbReference type="EMBL" id="JARQWQ010000053">
    <property type="protein sequence ID" value="KAK2556788.1"/>
    <property type="molecule type" value="Genomic_DNA"/>
</dbReference>
<feature type="disulfide bond" evidence="14">
    <location>
        <begin position="194"/>
        <end position="203"/>
    </location>
</feature>
<feature type="binding site" evidence="13">
    <location>
        <position position="91"/>
    </location>
    <ligand>
        <name>Na(+)</name>
        <dbReference type="ChEBI" id="CHEBI:29101"/>
        <label>1</label>
    </ligand>
</feature>
<dbReference type="PROSITE" id="PS00610">
    <property type="entry name" value="NA_NEUROTRAN_SYMP_1"/>
    <property type="match status" value="1"/>
</dbReference>
<proteinExistence type="inferred from homology"/>
<comment type="similarity">
    <text evidence="15">Belongs to the sodium:neurotransmitter symporter (SNF) (TC 2.A.22) family.</text>
</comment>
<feature type="transmembrane region" description="Helical" evidence="16">
    <location>
        <begin position="553"/>
        <end position="576"/>
    </location>
</feature>
<dbReference type="GO" id="GO:0008504">
    <property type="term" value="F:monoamine transmembrane transporter activity"/>
    <property type="evidence" value="ECO:0007669"/>
    <property type="project" value="UniProtKB-ARBA"/>
</dbReference>
<comment type="subcellular location">
    <subcellularLocation>
        <location evidence="1">Cell membrane</location>
        <topology evidence="1">Multi-pass membrane protein</topology>
    </subcellularLocation>
</comment>
<dbReference type="GO" id="GO:0015378">
    <property type="term" value="F:sodium:chloride symporter activity"/>
    <property type="evidence" value="ECO:0007669"/>
    <property type="project" value="UniProtKB-ARBA"/>
</dbReference>
<keyword evidence="9 13" id="KW-0915">Sodium</keyword>
<feature type="transmembrane region" description="Helical" evidence="16">
    <location>
        <begin position="340"/>
        <end position="364"/>
    </location>
</feature>
<feature type="transmembrane region" description="Helical" evidence="16">
    <location>
        <begin position="154"/>
        <end position="182"/>
    </location>
</feature>
<reference evidence="17" key="1">
    <citation type="journal article" date="2023" name="G3 (Bethesda)">
        <title>Whole genome assembly and annotation of the endangered Caribbean coral Acropora cervicornis.</title>
        <authorList>
            <person name="Selwyn J.D."/>
            <person name="Vollmer S.V."/>
        </authorList>
    </citation>
    <scope>NUCLEOTIDE SEQUENCE</scope>
    <source>
        <strain evidence="17">K2</strain>
    </source>
</reference>
<evidence type="ECO:0000256" key="7">
    <source>
        <dbReference type="ARBA" id="ARBA00022847"/>
    </source>
</evidence>
<keyword evidence="18" id="KW-1185">Reference proteome</keyword>
<keyword evidence="10 16" id="KW-0472">Membrane</keyword>
<dbReference type="GO" id="GO:0046872">
    <property type="term" value="F:metal ion binding"/>
    <property type="evidence" value="ECO:0007669"/>
    <property type="project" value="UniProtKB-KW"/>
</dbReference>
<keyword evidence="11 14" id="KW-1015">Disulfide bond</keyword>
<evidence type="ECO:0000256" key="13">
    <source>
        <dbReference type="PIRSR" id="PIRSR600175-1"/>
    </source>
</evidence>
<evidence type="ECO:0000256" key="2">
    <source>
        <dbReference type="ARBA" id="ARBA00022448"/>
    </source>
</evidence>
<protein>
    <recommendedName>
        <fullName evidence="15">Transporter</fullName>
    </recommendedName>
</protein>
<evidence type="ECO:0000256" key="11">
    <source>
        <dbReference type="ARBA" id="ARBA00023157"/>
    </source>
</evidence>
<evidence type="ECO:0000313" key="18">
    <source>
        <dbReference type="Proteomes" id="UP001249851"/>
    </source>
</evidence>
<evidence type="ECO:0000256" key="10">
    <source>
        <dbReference type="ARBA" id="ARBA00023136"/>
    </source>
</evidence>
<dbReference type="AlphaFoldDB" id="A0AAD9V0L6"/>
<evidence type="ECO:0000256" key="12">
    <source>
        <dbReference type="ARBA" id="ARBA00023180"/>
    </source>
</evidence>
<keyword evidence="5 13" id="KW-0479">Metal-binding</keyword>
<evidence type="ECO:0000256" key="15">
    <source>
        <dbReference type="RuleBase" id="RU003732"/>
    </source>
</evidence>
<feature type="binding site" evidence="13">
    <location>
        <position position="88"/>
    </location>
    <ligand>
        <name>Na(+)</name>
        <dbReference type="ChEBI" id="CHEBI:29101"/>
        <label>1</label>
    </ligand>
</feature>
<feature type="binding site" evidence="13">
    <location>
        <position position="395"/>
    </location>
    <ligand>
        <name>Na(+)</name>
        <dbReference type="ChEBI" id="CHEBI:29101"/>
        <label>1</label>
    </ligand>
</feature>
<feature type="transmembrane region" description="Helical" evidence="16">
    <location>
        <begin position="480"/>
        <end position="501"/>
    </location>
</feature>
<reference evidence="17" key="2">
    <citation type="journal article" date="2023" name="Science">
        <title>Genomic signatures of disease resistance in endangered staghorn corals.</title>
        <authorList>
            <person name="Vollmer S.V."/>
            <person name="Selwyn J.D."/>
            <person name="Despard B.A."/>
            <person name="Roesel C.L."/>
        </authorList>
    </citation>
    <scope>NUCLEOTIDE SEQUENCE</scope>
    <source>
        <strain evidence="17">K2</strain>
    </source>
</reference>
<keyword evidence="7 15" id="KW-0769">Symport</keyword>
<feature type="transmembrane region" description="Helical" evidence="16">
    <location>
        <begin position="112"/>
        <end position="133"/>
    </location>
</feature>
<feature type="transmembrane region" description="Helical" evidence="16">
    <location>
        <begin position="314"/>
        <end position="333"/>
    </location>
</feature>
<dbReference type="InterPro" id="IPR000175">
    <property type="entry name" value="Na/ntran_symport"/>
</dbReference>
<dbReference type="Pfam" id="PF00209">
    <property type="entry name" value="SNF"/>
    <property type="match status" value="2"/>
</dbReference>
<evidence type="ECO:0000256" key="16">
    <source>
        <dbReference type="SAM" id="Phobius"/>
    </source>
</evidence>
<feature type="binding site" evidence="13">
    <location>
        <position position="495"/>
    </location>
    <ligand>
        <name>Na(+)</name>
        <dbReference type="ChEBI" id="CHEBI:29101"/>
        <label>1</label>
    </ligand>
</feature>
<evidence type="ECO:0000256" key="5">
    <source>
        <dbReference type="ARBA" id="ARBA00022723"/>
    </source>
</evidence>
<name>A0AAD9V0L6_ACRCE</name>
<evidence type="ECO:0000256" key="14">
    <source>
        <dbReference type="PIRSR" id="PIRSR600175-2"/>
    </source>
</evidence>
<organism evidence="17 18">
    <name type="scientific">Acropora cervicornis</name>
    <name type="common">Staghorn coral</name>
    <dbReference type="NCBI Taxonomy" id="6130"/>
    <lineage>
        <taxon>Eukaryota</taxon>
        <taxon>Metazoa</taxon>
        <taxon>Cnidaria</taxon>
        <taxon>Anthozoa</taxon>
        <taxon>Hexacorallia</taxon>
        <taxon>Scleractinia</taxon>
        <taxon>Astrocoeniina</taxon>
        <taxon>Acroporidae</taxon>
        <taxon>Acropora</taxon>
    </lineage>
</organism>
<feature type="binding site" evidence="13">
    <location>
        <position position="90"/>
    </location>
    <ligand>
        <name>Na(+)</name>
        <dbReference type="ChEBI" id="CHEBI:29101"/>
        <label>1</label>
    </ligand>
</feature>
<keyword evidence="6" id="KW-0532">Neurotransmitter transport</keyword>